<organism evidence="2">
    <name type="scientific">Mus musculus</name>
    <name type="common">Mouse</name>
    <dbReference type="NCBI Taxonomy" id="10090"/>
    <lineage>
        <taxon>Eukaryota</taxon>
        <taxon>Metazoa</taxon>
        <taxon>Chordata</taxon>
        <taxon>Craniata</taxon>
        <taxon>Vertebrata</taxon>
        <taxon>Euteleostomi</taxon>
        <taxon>Mammalia</taxon>
        <taxon>Eutheria</taxon>
        <taxon>Euarchontoglires</taxon>
        <taxon>Glires</taxon>
        <taxon>Rodentia</taxon>
        <taxon>Myomorpha</taxon>
        <taxon>Muroidea</taxon>
        <taxon>Muridae</taxon>
        <taxon>Murinae</taxon>
        <taxon>Mus</taxon>
        <taxon>Mus</taxon>
    </lineage>
</organism>
<dbReference type="MGI" id="MGI:1914600">
    <property type="gene designation" value="1700084E18Rik"/>
</dbReference>
<name>Q8BSC6_MOUSE</name>
<reference evidence="2" key="1">
    <citation type="journal article" date="1999" name="Methods Enzymol.">
        <title>High-efficiency full-length cDNA cloning.</title>
        <authorList>
            <person name="Carninci P."/>
            <person name="Hayashizaki Y."/>
        </authorList>
    </citation>
    <scope>NUCLEOTIDE SEQUENCE</scope>
    <source>
        <strain evidence="2">C57BL/6J</strain>
        <tissue evidence="2">Embryonic body between diaphragm region and neck</tissue>
    </source>
</reference>
<reference evidence="2" key="4">
    <citation type="journal article" date="2001" name="Nature">
        <title>Functional annotation of a full-length mouse cDNA collection.</title>
        <authorList>
            <consortium name="The RIKEN Genome Exploration Research Group Phase II Team and the FANTOM Consortium"/>
        </authorList>
    </citation>
    <scope>NUCLEOTIDE SEQUENCE</scope>
    <source>
        <strain evidence="2">C57BL/6J</strain>
        <tissue evidence="2">Embryonic body between diaphragm region and neck</tissue>
    </source>
</reference>
<reference evidence="2" key="2">
    <citation type="journal article" date="2000" name="Genome Res.">
        <title>Normalization and subtraction of cap-trapper-selected cDNAs to prepare full-length cDNA libraries for rapid discovery of new genes.</title>
        <authorList>
            <person name="Carninci P."/>
            <person name="Shibata Y."/>
            <person name="Hayatsu N."/>
            <person name="Sugahara Y."/>
            <person name="Shibata K."/>
            <person name="Itoh M."/>
            <person name="Konno H."/>
            <person name="Okazaki Y."/>
            <person name="Muramatsu M."/>
            <person name="Hayashizaki Y."/>
        </authorList>
    </citation>
    <scope>NUCLEOTIDE SEQUENCE</scope>
    <source>
        <strain evidence="2">C57BL/6J</strain>
        <tissue evidence="2">Embryonic body between diaphragm region and neck</tissue>
    </source>
</reference>
<feature type="region of interest" description="Disordered" evidence="1">
    <location>
        <begin position="1"/>
        <end position="243"/>
    </location>
</feature>
<protein>
    <submittedName>
        <fullName evidence="2">Uncharacterized protein</fullName>
    </submittedName>
</protein>
<reference evidence="2" key="7">
    <citation type="journal article" date="2005" name="Science">
        <title>The Transcriptional Landscape of the Mammalian Genome.</title>
        <authorList>
            <consortium name="The FANTOM Consortium"/>
            <consortium name="Riken Genome Exploration Research Group and Genome Science Group (Genome Network Project Core Group)"/>
        </authorList>
    </citation>
    <scope>NUCLEOTIDE SEQUENCE</scope>
    <source>
        <strain evidence="2">C57BL/6J</strain>
        <tissue evidence="2">Embryonic body between diaphragm region and neck</tissue>
    </source>
</reference>
<accession>Q8BSC6</accession>
<evidence type="ECO:0000313" key="2">
    <source>
        <dbReference type="EMBL" id="BAC28802.1"/>
    </source>
</evidence>
<dbReference type="AGR" id="MGI:1914600"/>
<sequence length="243" mass="24728">KEKPAPGSPRPRTVRAGGGAVKRTPGGTSGKGARAPRGADLRGPARQVRPEDRGGNSGERRAENRVPGRGLARRRTAWRVETGAGARGRQGGAKPSAGPGWPAPLGSESPAELEGAERASEESVPCGDSARLIPHPTRSPGLSARSRPAGSPGPPPPSPAARRRAPPAPPFVCPSLHHSASPAPEVTSRPDAPAASRPSPCLLRGKLEAASPYSRPRACAKPLRGGSNGTELSPLKGTGIPAT</sequence>
<dbReference type="EMBL" id="AK034708">
    <property type="protein sequence ID" value="BAC28802.1"/>
    <property type="molecule type" value="mRNA"/>
</dbReference>
<reference evidence="2" key="6">
    <citation type="journal article" date="2002" name="Nature">
        <title>Analysis of the mouse transcriptome based on functional annotation of 60,770 full-length cDNAs.</title>
        <authorList>
            <consortium name="The FANTOM Consortium and the RIKEN Genome Exploration Research Group Phase I and II Team"/>
        </authorList>
    </citation>
    <scope>NUCLEOTIDE SEQUENCE</scope>
    <source>
        <strain evidence="2">C57BL/6J</strain>
        <tissue evidence="2">Embryonic body between diaphragm region and neck</tissue>
    </source>
</reference>
<evidence type="ECO:0000313" key="3">
    <source>
        <dbReference type="MGI" id="MGI:1914600"/>
    </source>
</evidence>
<evidence type="ECO:0000256" key="1">
    <source>
        <dbReference type="SAM" id="MobiDB-lite"/>
    </source>
</evidence>
<proteinExistence type="evidence at transcript level"/>
<reference evidence="2" key="5">
    <citation type="submission" date="2001-07" db="EMBL/GenBank/DDBJ databases">
        <authorList>
            <person name="Adachi J."/>
            <person name="Aizawa K."/>
            <person name="Akimura T."/>
            <person name="Arakawa T."/>
            <person name="Bono H."/>
            <person name="Carninci P."/>
            <person name="Fukuda S."/>
            <person name="Furuno M."/>
            <person name="Hanagaki T."/>
            <person name="Hara A."/>
            <person name="Hashizume W."/>
            <person name="Hayashida K."/>
            <person name="Hayatsu N."/>
            <person name="Hiramoto K."/>
            <person name="Hiraoka T."/>
            <person name="Hirozane T."/>
            <person name="Hori F."/>
            <person name="Imotani K."/>
            <person name="Ishii Y."/>
            <person name="Itoh M."/>
            <person name="Kagawa I."/>
            <person name="Kasukawa T."/>
            <person name="Katoh H."/>
            <person name="Kawai J."/>
            <person name="Kojima Y."/>
            <person name="Kondo S."/>
            <person name="Konno H."/>
            <person name="Kouda M."/>
            <person name="Koya S."/>
            <person name="Kurihara C."/>
            <person name="Matsuyama T."/>
            <person name="Miyazaki A."/>
            <person name="Murata M."/>
            <person name="Nakamura M."/>
            <person name="Nishi K."/>
            <person name="Nomura K."/>
            <person name="Numazaki R."/>
            <person name="Ohno M."/>
            <person name="Ohsato N."/>
            <person name="Okazaki Y."/>
            <person name="Saito R."/>
            <person name="Saitoh H."/>
            <person name="Sakai C."/>
            <person name="Sakai K."/>
            <person name="Sakazume N."/>
            <person name="Sano H."/>
            <person name="Sasaki D."/>
            <person name="Shibata K."/>
            <person name="Shinagawa A."/>
            <person name="Shiraki T."/>
            <person name="Sogabe Y."/>
            <person name="Tagami M."/>
            <person name="Tagawa A."/>
            <person name="Takahashi F."/>
            <person name="Takaku-Akahira S."/>
            <person name="Takeda Y."/>
            <person name="Tanaka T."/>
            <person name="Tomaru A."/>
            <person name="Toya T."/>
            <person name="Yasunishi A."/>
            <person name="Muramatsu M."/>
            <person name="Hayashizaki Y."/>
        </authorList>
    </citation>
    <scope>NUCLEOTIDE SEQUENCE</scope>
    <source>
        <strain evidence="2">C57BL/6J</strain>
        <tissue evidence="2">Embryonic body between diaphragm region and neck</tissue>
    </source>
</reference>
<feature type="compositionally biased region" description="Low complexity" evidence="1">
    <location>
        <begin position="189"/>
        <end position="200"/>
    </location>
</feature>
<dbReference type="AlphaFoldDB" id="Q8BSC6"/>
<reference evidence="2" key="8">
    <citation type="journal article" date="2005" name="Science">
        <title>Antisense Transcription in the Mammalian Transcriptome.</title>
        <authorList>
            <consortium name="RIKEN Genome Exploration Research Group and Genome Science Group (Genome Network Project Core Group) and the FANTOM Consortium"/>
        </authorList>
    </citation>
    <scope>NUCLEOTIDE SEQUENCE</scope>
    <source>
        <strain evidence="2">C57BL/6J</strain>
        <tissue evidence="2">Embryonic body between diaphragm region and neck</tissue>
    </source>
</reference>
<reference evidence="2" key="3">
    <citation type="journal article" date="2000" name="Genome Res.">
        <title>RIKEN integrated sequence analysis (RISA) system--384-format sequencing pipeline with 384 multicapillary sequencer.</title>
        <authorList>
            <person name="Shibata K."/>
            <person name="Itoh M."/>
            <person name="Aizawa K."/>
            <person name="Nagaoka S."/>
            <person name="Sasaki N."/>
            <person name="Carninci P."/>
            <person name="Konno H."/>
            <person name="Akiyama J."/>
            <person name="Nishi K."/>
            <person name="Kitsunai T."/>
            <person name="Tashiro H."/>
            <person name="Itoh M."/>
            <person name="Sumi N."/>
            <person name="Ishii Y."/>
            <person name="Nakamura S."/>
            <person name="Hazama M."/>
            <person name="Nishine T."/>
            <person name="Harada A."/>
            <person name="Yamamoto R."/>
            <person name="Matsumoto H."/>
            <person name="Sakaguchi S."/>
            <person name="Ikegami T."/>
            <person name="Kashiwagi K."/>
            <person name="Fujiwake S."/>
            <person name="Inoue K."/>
            <person name="Togawa Y."/>
            <person name="Izawa M."/>
            <person name="Ohara E."/>
            <person name="Watahiki M."/>
            <person name="Yoneda Y."/>
            <person name="Ishikawa T."/>
            <person name="Ozawa K."/>
            <person name="Tanaka T."/>
            <person name="Matsuura S."/>
            <person name="Kawai J."/>
            <person name="Okazaki Y."/>
            <person name="Muramatsu M."/>
            <person name="Inoue Y."/>
            <person name="Kira A."/>
            <person name="Hayashizaki Y."/>
        </authorList>
    </citation>
    <scope>NUCLEOTIDE SEQUENCE</scope>
    <source>
        <strain evidence="2">C57BL/6J</strain>
        <tissue evidence="2">Embryonic body between diaphragm region and neck</tissue>
    </source>
</reference>
<feature type="compositionally biased region" description="Basic and acidic residues" evidence="1">
    <location>
        <begin position="48"/>
        <end position="66"/>
    </location>
</feature>
<gene>
    <name evidence="3" type="primary">1700084E18Rik</name>
</gene>
<feature type="non-terminal residue" evidence="2">
    <location>
        <position position="1"/>
    </location>
</feature>